<dbReference type="GO" id="GO:0004725">
    <property type="term" value="F:protein tyrosine phosphatase activity"/>
    <property type="evidence" value="ECO:0007669"/>
    <property type="project" value="UniProtKB-EC"/>
</dbReference>
<evidence type="ECO:0000256" key="4">
    <source>
        <dbReference type="ARBA" id="ARBA00022912"/>
    </source>
</evidence>
<evidence type="ECO:0000259" key="7">
    <source>
        <dbReference type="PROSITE" id="PS50056"/>
    </source>
</evidence>
<name>A0AAW1R2E0_9CHLO</name>
<dbReference type="AlphaFoldDB" id="A0AAW1R2E0"/>
<dbReference type="EMBL" id="JALJOS010000017">
    <property type="protein sequence ID" value="KAK9827884.1"/>
    <property type="molecule type" value="Genomic_DNA"/>
</dbReference>
<dbReference type="Gene3D" id="3.90.190.10">
    <property type="entry name" value="Protein tyrosine phosphatase superfamily"/>
    <property type="match status" value="1"/>
</dbReference>
<evidence type="ECO:0000313" key="8">
    <source>
        <dbReference type="EMBL" id="KAK9827884.1"/>
    </source>
</evidence>
<dbReference type="SMART" id="SM00195">
    <property type="entry name" value="DSPc"/>
    <property type="match status" value="1"/>
</dbReference>
<feature type="domain" description="Tyrosine specific protein phosphatases" evidence="7">
    <location>
        <begin position="73"/>
        <end position="131"/>
    </location>
</feature>
<dbReference type="PANTHER" id="PTHR45848:SF4">
    <property type="entry name" value="DUAL SPECIFICITY PROTEIN PHOSPHATASE 12"/>
    <property type="match status" value="1"/>
</dbReference>
<feature type="domain" description="Tyrosine-protein phosphatase" evidence="6">
    <location>
        <begin position="12"/>
        <end position="152"/>
    </location>
</feature>
<evidence type="ECO:0000256" key="5">
    <source>
        <dbReference type="PIRSR" id="PIRSR000941-50"/>
    </source>
</evidence>
<keyword evidence="3" id="KW-0378">Hydrolase</keyword>
<reference evidence="8 9" key="1">
    <citation type="journal article" date="2024" name="Nat. Commun.">
        <title>Phylogenomics reveals the evolutionary origins of lichenization in chlorophyte algae.</title>
        <authorList>
            <person name="Puginier C."/>
            <person name="Libourel C."/>
            <person name="Otte J."/>
            <person name="Skaloud P."/>
            <person name="Haon M."/>
            <person name="Grisel S."/>
            <person name="Petersen M."/>
            <person name="Berrin J.G."/>
            <person name="Delaux P.M."/>
            <person name="Dal Grande F."/>
            <person name="Keller J."/>
        </authorList>
    </citation>
    <scope>NUCLEOTIDE SEQUENCE [LARGE SCALE GENOMIC DNA]</scope>
    <source>
        <strain evidence="8 9">SAG 2145</strain>
    </source>
</reference>
<keyword evidence="9" id="KW-1185">Reference proteome</keyword>
<gene>
    <name evidence="8" type="ORF">WJX74_007792</name>
</gene>
<dbReference type="GO" id="GO:0008138">
    <property type="term" value="F:protein tyrosine/serine/threonine phosphatase activity"/>
    <property type="evidence" value="ECO:0007669"/>
    <property type="project" value="InterPro"/>
</dbReference>
<sequence length="309" mass="34248">MLAALQGRVDTSVSQIRPGLYLGGLSARLSVEKLGIDYILSVIKPIDYSGRDKASSKRMVIPVDDMADTNLLQHFPMCIAFIKQALAAESKILVHCAMGISRSCTVVAAYLMSIEGLPVDTALQELRQKRPMCRPNDGFLEQLHAFDVMNKKLLTQHPAYKKYHLQNLAEQWQENSTIDTSTLANPSDTAGQVLYRCRRCRRLISTQTEVMSASSGHQSDASASCLFVEPMQWMSEITSGHVQGKLYCPGCKTRIGSFNWAGMRSPTGAWVTPAFHLQLSKLDAQSTQEAHSSVQIRQPVFRSTPLQSK</sequence>
<dbReference type="Pfam" id="PF00782">
    <property type="entry name" value="DSPc"/>
    <property type="match status" value="1"/>
</dbReference>
<dbReference type="EC" id="3.1.3.48" evidence="2"/>
<protein>
    <recommendedName>
        <fullName evidence="2">protein-tyrosine-phosphatase</fullName>
        <ecNumber evidence="2">3.1.3.48</ecNumber>
    </recommendedName>
</protein>
<dbReference type="PROSITE" id="PS50056">
    <property type="entry name" value="TYR_PHOSPHATASE_2"/>
    <property type="match status" value="1"/>
</dbReference>
<dbReference type="PROSITE" id="PS50054">
    <property type="entry name" value="TYR_PHOSPHATASE_DUAL"/>
    <property type="match status" value="1"/>
</dbReference>
<keyword evidence="4" id="KW-0904">Protein phosphatase</keyword>
<dbReference type="CDD" id="cd14498">
    <property type="entry name" value="DSP"/>
    <property type="match status" value="1"/>
</dbReference>
<evidence type="ECO:0000259" key="6">
    <source>
        <dbReference type="PROSITE" id="PS50054"/>
    </source>
</evidence>
<dbReference type="PIRSF" id="PIRSF000941">
    <property type="entry name" value="DUSP12"/>
    <property type="match status" value="1"/>
</dbReference>
<dbReference type="PANTHER" id="PTHR45848">
    <property type="entry name" value="DUAL SPECIFICITY PROTEIN PHOSPHATASE 12 FAMILY MEMBER"/>
    <property type="match status" value="1"/>
</dbReference>
<evidence type="ECO:0000256" key="1">
    <source>
        <dbReference type="ARBA" id="ARBA00008601"/>
    </source>
</evidence>
<feature type="active site" description="Phosphocysteine intermediate" evidence="5">
    <location>
        <position position="96"/>
    </location>
</feature>
<organism evidence="8 9">
    <name type="scientific">Apatococcus lobatus</name>
    <dbReference type="NCBI Taxonomy" id="904363"/>
    <lineage>
        <taxon>Eukaryota</taxon>
        <taxon>Viridiplantae</taxon>
        <taxon>Chlorophyta</taxon>
        <taxon>core chlorophytes</taxon>
        <taxon>Trebouxiophyceae</taxon>
        <taxon>Chlorellales</taxon>
        <taxon>Chlorellaceae</taxon>
        <taxon>Apatococcus</taxon>
    </lineage>
</organism>
<comment type="similarity">
    <text evidence="1">Belongs to the protein-tyrosine phosphatase family. Non-receptor class dual specificity subfamily.</text>
</comment>
<proteinExistence type="inferred from homology"/>
<dbReference type="InterPro" id="IPR020422">
    <property type="entry name" value="TYR_PHOSPHATASE_DUAL_dom"/>
</dbReference>
<dbReference type="SUPFAM" id="SSF52799">
    <property type="entry name" value="(Phosphotyrosine protein) phosphatases II"/>
    <property type="match status" value="1"/>
</dbReference>
<evidence type="ECO:0000256" key="2">
    <source>
        <dbReference type="ARBA" id="ARBA00013064"/>
    </source>
</evidence>
<evidence type="ECO:0000313" key="9">
    <source>
        <dbReference type="Proteomes" id="UP001438707"/>
    </source>
</evidence>
<dbReference type="Proteomes" id="UP001438707">
    <property type="component" value="Unassembled WGS sequence"/>
</dbReference>
<dbReference type="InterPro" id="IPR000387">
    <property type="entry name" value="Tyr_Pase_dom"/>
</dbReference>
<accession>A0AAW1R2E0</accession>
<dbReference type="InterPro" id="IPR029021">
    <property type="entry name" value="Prot-tyrosine_phosphatase-like"/>
</dbReference>
<dbReference type="InterPro" id="IPR016278">
    <property type="entry name" value="DUSP12"/>
</dbReference>
<evidence type="ECO:0000256" key="3">
    <source>
        <dbReference type="ARBA" id="ARBA00022801"/>
    </source>
</evidence>
<dbReference type="InterPro" id="IPR000340">
    <property type="entry name" value="Dual-sp_phosphatase_cat-dom"/>
</dbReference>
<comment type="caution">
    <text evidence="8">The sequence shown here is derived from an EMBL/GenBank/DDBJ whole genome shotgun (WGS) entry which is preliminary data.</text>
</comment>